<feature type="region of interest" description="Disordered" evidence="1">
    <location>
        <begin position="270"/>
        <end position="320"/>
    </location>
</feature>
<protein>
    <submittedName>
        <fullName evidence="2">Uncharacterized protein</fullName>
    </submittedName>
</protein>
<dbReference type="RefSeq" id="WP_209878491.1">
    <property type="nucleotide sequence ID" value="NZ_JAGGLV010000027.1"/>
</dbReference>
<sequence length="320" mass="35755">MRLSEIASIVQDLKPEISFKIQALSNGDFRVHNYKQTIFNIDNLSQIGFIDAEIEILKGMDYIYSNKSSVDYVDVDKSAKLNLERAEQYIKKKIDSILDVAHISIPPESSESIDVKLPNFKSLKDTSKFFNDLNNILEIVVVNKDINGKVELENFESGSLWISIGLGTSAAVSIIGNIVNTALNLKSKYYETETLKAAARSLNATADAQELLVKALDESLTNVSKVHATELLENSPINNNTPEYLSKFEHVVITFTRLIYEGAEIHPALNAPKDTKDKFPSYPKLIQSNSVKELQESTQGSVEEDQQPTDEDDKESTEFS</sequence>
<dbReference type="Proteomes" id="UP000773462">
    <property type="component" value="Unassembled WGS sequence"/>
</dbReference>
<organism evidence="2 3">
    <name type="scientific">Paenibacillus silagei</name>
    <dbReference type="NCBI Taxonomy" id="1670801"/>
    <lineage>
        <taxon>Bacteria</taxon>
        <taxon>Bacillati</taxon>
        <taxon>Bacillota</taxon>
        <taxon>Bacilli</taxon>
        <taxon>Bacillales</taxon>
        <taxon>Paenibacillaceae</taxon>
        <taxon>Paenibacillus</taxon>
    </lineage>
</organism>
<evidence type="ECO:0000313" key="2">
    <source>
        <dbReference type="EMBL" id="MBP2115446.1"/>
    </source>
</evidence>
<reference evidence="2 3" key="1">
    <citation type="submission" date="2021-03" db="EMBL/GenBank/DDBJ databases">
        <title>Genomic Encyclopedia of Type Strains, Phase IV (KMG-IV): sequencing the most valuable type-strain genomes for metagenomic binning, comparative biology and taxonomic classification.</title>
        <authorList>
            <person name="Goeker M."/>
        </authorList>
    </citation>
    <scope>NUCLEOTIDE SEQUENCE [LARGE SCALE GENOMIC DNA]</scope>
    <source>
        <strain evidence="2 3">DSM 101953</strain>
    </source>
</reference>
<gene>
    <name evidence="2" type="ORF">J2Z70_005633</name>
</gene>
<evidence type="ECO:0000313" key="3">
    <source>
        <dbReference type="Proteomes" id="UP000773462"/>
    </source>
</evidence>
<proteinExistence type="predicted"/>
<accession>A0ABS4P128</accession>
<keyword evidence="3" id="KW-1185">Reference proteome</keyword>
<feature type="compositionally biased region" description="Polar residues" evidence="1">
    <location>
        <begin position="286"/>
        <end position="301"/>
    </location>
</feature>
<name>A0ABS4P128_9BACL</name>
<evidence type="ECO:0000256" key="1">
    <source>
        <dbReference type="SAM" id="MobiDB-lite"/>
    </source>
</evidence>
<dbReference type="EMBL" id="JAGGLV010000027">
    <property type="protein sequence ID" value="MBP2115446.1"/>
    <property type="molecule type" value="Genomic_DNA"/>
</dbReference>
<feature type="compositionally biased region" description="Acidic residues" evidence="1">
    <location>
        <begin position="302"/>
        <end position="320"/>
    </location>
</feature>
<comment type="caution">
    <text evidence="2">The sequence shown here is derived from an EMBL/GenBank/DDBJ whole genome shotgun (WGS) entry which is preliminary data.</text>
</comment>